<dbReference type="KEGG" id="mmo:MMOB4970"/>
<proteinExistence type="predicted"/>
<dbReference type="NCBIfam" id="NF045830">
    <property type="entry name" value="MYPU_1760_HExxH"/>
    <property type="match status" value="1"/>
</dbReference>
<dbReference type="InterPro" id="IPR018247">
    <property type="entry name" value="EF_Hand_1_Ca_BS"/>
</dbReference>
<evidence type="ECO:0000313" key="3">
    <source>
        <dbReference type="Proteomes" id="UP000009072"/>
    </source>
</evidence>
<dbReference type="HOGENOM" id="CLU_384421_0_0_14"/>
<keyword evidence="1" id="KW-1133">Transmembrane helix</keyword>
<sequence>MNSQNNYLNNKKVKSKFWKRLFLLGGITLGLSMIGAGGFFAINSITNISTSTSQVIVPQSVFAQTTYTDPKTNHSLIIKEYKAIYNHPATSVPNESNLRFYLTKENEDGSHDTSVLKQLAQYIFENLSFGPEISELKSISIGYQQLGVIDVNGFYIPATNEMFIDPNPVIKSLEGLKYSIDPKLNNSNSLSDLQKIQAIFSTIFHEYGHHIATVYASSIKSTDISSEKIYFNVIDSKNIVTESREEIYNSNFYKEFLKYTNLESNSINNSRRYTSSGNSFDSINIGSLTSASELFDIANKKYLKGATNIFKVNDNDSHKFSSTIDSNINLDRKTLGHLEDRTLGYYYSFEEQFTRKYQRLSFSPPISLNDSNQFSNNVKNAIQFYGTSNVSSLSSFGQDILHNFSIKKVGNSYQINNLYLADNPFGGVFQTDEGHETIVDQSLKLYESYLKLIGYGASISQIHHRNETSAGASGSLSVTTKESFDQIKFDGYFDSTKNIKGLVLKNKNNINEVLPIKITTNENFAFKSKSSITSSRDIFPQNTTAFASVLYNSYSTREYVDLNKINLNIPIKFWNDFNNDNELQESELENLVSTSETRKVTNFRSHNSEKLKYYQISNDFIIKKDY</sequence>
<dbReference type="PROSITE" id="PS00018">
    <property type="entry name" value="EF_HAND_1"/>
    <property type="match status" value="1"/>
</dbReference>
<keyword evidence="1" id="KW-0812">Transmembrane</keyword>
<dbReference type="EMBL" id="AE017308">
    <property type="protein sequence ID" value="AAT27983.1"/>
    <property type="molecule type" value="Genomic_DNA"/>
</dbReference>
<dbReference type="STRING" id="267748.MMOB4970"/>
<gene>
    <name evidence="2" type="ordered locus">MMOB4970</name>
</gene>
<dbReference type="OrthoDB" id="393673at2"/>
<reference evidence="2 3" key="1">
    <citation type="journal article" date="2004" name="Genome Res.">
        <title>The complete genome and proteome of Mycoplasma mobile.</title>
        <authorList>
            <person name="Jaffe J.D."/>
            <person name="Stange-Thomann N."/>
            <person name="Smith C."/>
            <person name="DeCaprio D."/>
            <person name="Fisher S."/>
            <person name="Butler J."/>
            <person name="Calvo S."/>
            <person name="Elkins T."/>
            <person name="FitzGerald M.G."/>
            <person name="Hafez N."/>
            <person name="Kodira C.D."/>
            <person name="Major J."/>
            <person name="Wang S."/>
            <person name="Wilkinson J."/>
            <person name="Nicol R."/>
            <person name="Nusbaum C."/>
            <person name="Birren B."/>
            <person name="Berg H.C."/>
            <person name="Church G.M."/>
        </authorList>
    </citation>
    <scope>NUCLEOTIDE SEQUENCE [LARGE SCALE GENOMIC DNA]</scope>
    <source>
        <strain evidence="3">ATCC 43663 / 163K / NCTC 11711</strain>
    </source>
</reference>
<organism evidence="2 3">
    <name type="scientific">Mycoplasma mobile (strain ATCC 43663 / 163K / NCTC 11711)</name>
    <name type="common">Mesomycoplasma mobile</name>
    <dbReference type="NCBI Taxonomy" id="267748"/>
    <lineage>
        <taxon>Bacteria</taxon>
        <taxon>Bacillati</taxon>
        <taxon>Mycoplasmatota</taxon>
        <taxon>Mycoplasmoidales</taxon>
        <taxon>Metamycoplasmataceae</taxon>
        <taxon>Mesomycoplasma</taxon>
    </lineage>
</organism>
<keyword evidence="1" id="KW-0472">Membrane</keyword>
<keyword evidence="3" id="KW-1185">Reference proteome</keyword>
<dbReference type="eggNOG" id="ENOG5030MPC">
    <property type="taxonomic scope" value="Bacteria"/>
</dbReference>
<protein>
    <submittedName>
        <fullName evidence="2">Expressed protein</fullName>
    </submittedName>
</protein>
<accession>Q6KHE7</accession>
<feature type="transmembrane region" description="Helical" evidence="1">
    <location>
        <begin position="21"/>
        <end position="42"/>
    </location>
</feature>
<dbReference type="Proteomes" id="UP000009072">
    <property type="component" value="Chromosome"/>
</dbReference>
<evidence type="ECO:0000313" key="2">
    <source>
        <dbReference type="EMBL" id="AAT27983.1"/>
    </source>
</evidence>
<dbReference type="InterPro" id="IPR054786">
    <property type="entry name" value="MYPU_1760-like"/>
</dbReference>
<evidence type="ECO:0000256" key="1">
    <source>
        <dbReference type="SAM" id="Phobius"/>
    </source>
</evidence>
<dbReference type="AlphaFoldDB" id="Q6KHE7"/>
<dbReference type="RefSeq" id="WP_011265017.1">
    <property type="nucleotide sequence ID" value="NC_006908.1"/>
</dbReference>
<name>Q6KHE7_MYCM1</name>